<evidence type="ECO:0000313" key="3">
    <source>
        <dbReference type="Proteomes" id="UP000887572"/>
    </source>
</evidence>
<dbReference type="Proteomes" id="UP000887572">
    <property type="component" value="Unplaced"/>
</dbReference>
<keyword evidence="3" id="KW-1185">Reference proteome</keyword>
<proteinExistence type="predicted"/>
<feature type="region of interest" description="Disordered" evidence="1">
    <location>
        <begin position="86"/>
        <end position="125"/>
    </location>
</feature>
<evidence type="ECO:0000313" key="4">
    <source>
        <dbReference type="WBParaSite" id="Gr19_v10_g6167.t1"/>
    </source>
</evidence>
<protein>
    <submittedName>
        <fullName evidence="4">Uncharacterized protein</fullName>
    </submittedName>
</protein>
<organism evidence="3 4">
    <name type="scientific">Globodera rostochiensis</name>
    <name type="common">Golden nematode worm</name>
    <name type="synonym">Heterodera rostochiensis</name>
    <dbReference type="NCBI Taxonomy" id="31243"/>
    <lineage>
        <taxon>Eukaryota</taxon>
        <taxon>Metazoa</taxon>
        <taxon>Ecdysozoa</taxon>
        <taxon>Nematoda</taxon>
        <taxon>Chromadorea</taxon>
        <taxon>Rhabditida</taxon>
        <taxon>Tylenchina</taxon>
        <taxon>Tylenchomorpha</taxon>
        <taxon>Tylenchoidea</taxon>
        <taxon>Heteroderidae</taxon>
        <taxon>Heteroderinae</taxon>
        <taxon>Globodera</taxon>
    </lineage>
</organism>
<keyword evidence="2" id="KW-1133">Transmembrane helix</keyword>
<dbReference type="WBParaSite" id="Gr19_v10_g6167.t1">
    <property type="protein sequence ID" value="Gr19_v10_g6167.t1"/>
    <property type="gene ID" value="Gr19_v10_g6167"/>
</dbReference>
<sequence>MVDVCKAIRPSLSLHTFAPTELAMKPRGGTETKTFDQRFLVDCSSRQTHWSDPNDQKLLGLGFVGFVILSLFVGTFGIDKKEIKHPETNNKHHAGGAAAAVHAPSDPKHAATAAQGHPNVAHAPETKHPIPAVKVTDEANNVYSVCVERDVLPAPDNAPKDKLKTLAAKCDECGQAKCKDKCGGKEVTDACRSCIE</sequence>
<accession>A0A914I258</accession>
<feature type="transmembrane region" description="Helical" evidence="2">
    <location>
        <begin position="58"/>
        <end position="78"/>
    </location>
</feature>
<keyword evidence="2" id="KW-0472">Membrane</keyword>
<name>A0A914I258_GLORO</name>
<dbReference type="AlphaFoldDB" id="A0A914I258"/>
<keyword evidence="2" id="KW-0812">Transmembrane</keyword>
<evidence type="ECO:0000256" key="2">
    <source>
        <dbReference type="SAM" id="Phobius"/>
    </source>
</evidence>
<reference evidence="4" key="1">
    <citation type="submission" date="2022-11" db="UniProtKB">
        <authorList>
            <consortium name="WormBaseParasite"/>
        </authorList>
    </citation>
    <scope>IDENTIFICATION</scope>
</reference>
<evidence type="ECO:0000256" key="1">
    <source>
        <dbReference type="SAM" id="MobiDB-lite"/>
    </source>
</evidence>